<dbReference type="PROSITE" id="PS50932">
    <property type="entry name" value="HTH_LACI_2"/>
    <property type="match status" value="1"/>
</dbReference>
<keyword evidence="6" id="KW-1185">Reference proteome</keyword>
<dbReference type="Gene3D" id="1.10.260.40">
    <property type="entry name" value="lambda repressor-like DNA-binding domains"/>
    <property type="match status" value="1"/>
</dbReference>
<reference evidence="5" key="1">
    <citation type="journal article" date="2014" name="Int. J. Syst. Evol. Microbiol.">
        <title>Complete genome sequence of Corynebacterium casei LMG S-19264T (=DSM 44701T), isolated from a smear-ripened cheese.</title>
        <authorList>
            <consortium name="US DOE Joint Genome Institute (JGI-PGF)"/>
            <person name="Walter F."/>
            <person name="Albersmeier A."/>
            <person name="Kalinowski J."/>
            <person name="Ruckert C."/>
        </authorList>
    </citation>
    <scope>NUCLEOTIDE SEQUENCE</scope>
    <source>
        <strain evidence="5">KCTC 32437</strain>
    </source>
</reference>
<dbReference type="AlphaFoldDB" id="A0A918VXC5"/>
<dbReference type="GO" id="GO:0000976">
    <property type="term" value="F:transcription cis-regulatory region binding"/>
    <property type="evidence" value="ECO:0007669"/>
    <property type="project" value="TreeGrafter"/>
</dbReference>
<dbReference type="InterPro" id="IPR010982">
    <property type="entry name" value="Lambda_DNA-bd_dom_sf"/>
</dbReference>
<gene>
    <name evidence="5" type="ORF">GCM10007989_30440</name>
</gene>
<reference evidence="5" key="2">
    <citation type="submission" date="2020-09" db="EMBL/GenBank/DDBJ databases">
        <authorList>
            <person name="Sun Q."/>
            <person name="Kim S."/>
        </authorList>
    </citation>
    <scope>NUCLEOTIDE SEQUENCE</scope>
    <source>
        <strain evidence="5">KCTC 32437</strain>
    </source>
</reference>
<dbReference type="Gene3D" id="3.40.50.2300">
    <property type="match status" value="2"/>
</dbReference>
<dbReference type="SMART" id="SM00354">
    <property type="entry name" value="HTH_LACI"/>
    <property type="match status" value="1"/>
</dbReference>
<dbReference type="Pfam" id="PF13377">
    <property type="entry name" value="Peripla_BP_3"/>
    <property type="match status" value="1"/>
</dbReference>
<dbReference type="EMBL" id="BMZE01000003">
    <property type="protein sequence ID" value="GHA32280.1"/>
    <property type="molecule type" value="Genomic_DNA"/>
</dbReference>
<feature type="domain" description="HTH lacI-type" evidence="4">
    <location>
        <begin position="8"/>
        <end position="62"/>
    </location>
</feature>
<dbReference type="InterPro" id="IPR046335">
    <property type="entry name" value="LacI/GalR-like_sensor"/>
</dbReference>
<dbReference type="InterPro" id="IPR000843">
    <property type="entry name" value="HTH_LacI"/>
</dbReference>
<accession>A0A918VXC5</accession>
<comment type="caution">
    <text evidence="5">The sequence shown here is derived from an EMBL/GenBank/DDBJ whole genome shotgun (WGS) entry which is preliminary data.</text>
</comment>
<sequence length="337" mass="36449">MSTAVRRPNQADIAAELGVSISTVSRALANEAGISESVRLDVQRVARALGYRSKHLAASVSLARRAVALVPLGSATSGISGFYVGIVEGMRAEAANSGMHLDVRLINESMITLDFIKQMLGQLQADSILLAGIDPWDDLTDWCKEAGIKVILVNGVDPLMRFSSVAPANFYGGYMATKRLIDAGHRRILHYTHGKLRPTILQRKRGFEAAIADNPDVEGIIVNSEDYSTSQLLHEIVAGTHGATALFSWNDIAAIEMIEGLHGEDLRLPPNFSIIGFDDLPLASMTSPRLSTIRVDREAMGRAAIRLLHESMDEETSVRHLQIGLSLVPGGTVYQVG</sequence>
<organism evidence="5 6">
    <name type="scientific">Devosia pacifica</name>
    <dbReference type="NCBI Taxonomy" id="1335967"/>
    <lineage>
        <taxon>Bacteria</taxon>
        <taxon>Pseudomonadati</taxon>
        <taxon>Pseudomonadota</taxon>
        <taxon>Alphaproteobacteria</taxon>
        <taxon>Hyphomicrobiales</taxon>
        <taxon>Devosiaceae</taxon>
        <taxon>Devosia</taxon>
    </lineage>
</organism>
<evidence type="ECO:0000256" key="2">
    <source>
        <dbReference type="ARBA" id="ARBA00023125"/>
    </source>
</evidence>
<dbReference type="CDD" id="cd01392">
    <property type="entry name" value="HTH_LacI"/>
    <property type="match status" value="1"/>
</dbReference>
<keyword evidence="1" id="KW-0805">Transcription regulation</keyword>
<dbReference type="PANTHER" id="PTHR30146">
    <property type="entry name" value="LACI-RELATED TRANSCRIPTIONAL REPRESSOR"/>
    <property type="match status" value="1"/>
</dbReference>
<dbReference type="SUPFAM" id="SSF53822">
    <property type="entry name" value="Periplasmic binding protein-like I"/>
    <property type="match status" value="1"/>
</dbReference>
<dbReference type="GO" id="GO:0003700">
    <property type="term" value="F:DNA-binding transcription factor activity"/>
    <property type="evidence" value="ECO:0007669"/>
    <property type="project" value="TreeGrafter"/>
</dbReference>
<evidence type="ECO:0000256" key="1">
    <source>
        <dbReference type="ARBA" id="ARBA00023015"/>
    </source>
</evidence>
<dbReference type="CDD" id="cd06267">
    <property type="entry name" value="PBP1_LacI_sugar_binding-like"/>
    <property type="match status" value="1"/>
</dbReference>
<evidence type="ECO:0000259" key="4">
    <source>
        <dbReference type="PROSITE" id="PS50932"/>
    </source>
</evidence>
<evidence type="ECO:0000256" key="3">
    <source>
        <dbReference type="ARBA" id="ARBA00023163"/>
    </source>
</evidence>
<proteinExistence type="predicted"/>
<protein>
    <submittedName>
        <fullName evidence="5">LacI family transcriptional regulator</fullName>
    </submittedName>
</protein>
<dbReference type="SUPFAM" id="SSF47413">
    <property type="entry name" value="lambda repressor-like DNA-binding domains"/>
    <property type="match status" value="1"/>
</dbReference>
<evidence type="ECO:0000313" key="5">
    <source>
        <dbReference type="EMBL" id="GHA32280.1"/>
    </source>
</evidence>
<evidence type="ECO:0000313" key="6">
    <source>
        <dbReference type="Proteomes" id="UP000646579"/>
    </source>
</evidence>
<keyword evidence="2" id="KW-0238">DNA-binding</keyword>
<keyword evidence="3" id="KW-0804">Transcription</keyword>
<dbReference type="Proteomes" id="UP000646579">
    <property type="component" value="Unassembled WGS sequence"/>
</dbReference>
<dbReference type="RefSeq" id="WP_189426570.1">
    <property type="nucleotide sequence ID" value="NZ_BMZE01000003.1"/>
</dbReference>
<dbReference type="Pfam" id="PF00356">
    <property type="entry name" value="LacI"/>
    <property type="match status" value="1"/>
</dbReference>
<name>A0A918VXC5_9HYPH</name>
<dbReference type="PANTHER" id="PTHR30146:SF109">
    <property type="entry name" value="HTH-TYPE TRANSCRIPTIONAL REGULATOR GALS"/>
    <property type="match status" value="1"/>
</dbReference>
<dbReference type="InterPro" id="IPR028082">
    <property type="entry name" value="Peripla_BP_I"/>
</dbReference>